<proteinExistence type="predicted"/>
<evidence type="ECO:0000256" key="6">
    <source>
        <dbReference type="ARBA" id="ARBA00023136"/>
    </source>
</evidence>
<dbReference type="Proteomes" id="UP001216384">
    <property type="component" value="Unassembled WGS sequence"/>
</dbReference>
<feature type="transmembrane region" description="Helical" evidence="7">
    <location>
        <begin position="82"/>
        <end position="103"/>
    </location>
</feature>
<feature type="transmembrane region" description="Helical" evidence="7">
    <location>
        <begin position="164"/>
        <end position="188"/>
    </location>
</feature>
<dbReference type="PANTHER" id="PTHR30193">
    <property type="entry name" value="ABC TRANSPORTER PERMEASE PROTEIN"/>
    <property type="match status" value="1"/>
</dbReference>
<protein>
    <submittedName>
        <fullName evidence="8">Sugar ABC transporter permease</fullName>
    </submittedName>
</protein>
<evidence type="ECO:0000313" key="9">
    <source>
        <dbReference type="Proteomes" id="UP001216384"/>
    </source>
</evidence>
<feature type="transmembrane region" description="Helical" evidence="7">
    <location>
        <begin position="115"/>
        <end position="137"/>
    </location>
</feature>
<keyword evidence="5 7" id="KW-1133">Transmembrane helix</keyword>
<dbReference type="AlphaFoldDB" id="A0AAW6HPG8"/>
<keyword evidence="6 7" id="KW-0472">Membrane</keyword>
<gene>
    <name evidence="8" type="ORF">LNO71_01380</name>
</gene>
<keyword evidence="4 7" id="KW-0812">Transmembrane</keyword>
<dbReference type="InterPro" id="IPR035906">
    <property type="entry name" value="MetI-like_sf"/>
</dbReference>
<comment type="caution">
    <text evidence="8">The sequence shown here is derived from an EMBL/GenBank/DDBJ whole genome shotgun (WGS) entry which is preliminary data.</text>
</comment>
<evidence type="ECO:0000256" key="2">
    <source>
        <dbReference type="ARBA" id="ARBA00022448"/>
    </source>
</evidence>
<dbReference type="Gene3D" id="1.10.3720.10">
    <property type="entry name" value="MetI-like"/>
    <property type="match status" value="1"/>
</dbReference>
<dbReference type="PANTHER" id="PTHR30193:SF37">
    <property type="entry name" value="INNER MEMBRANE ABC TRANSPORTER PERMEASE PROTEIN YCJO"/>
    <property type="match status" value="1"/>
</dbReference>
<organism evidence="8 9">
    <name type="scientific">Mycoplasma bradburyae</name>
    <dbReference type="NCBI Taxonomy" id="2963128"/>
    <lineage>
        <taxon>Bacteria</taxon>
        <taxon>Bacillati</taxon>
        <taxon>Mycoplasmatota</taxon>
        <taxon>Mollicutes</taxon>
        <taxon>Mycoplasmataceae</taxon>
        <taxon>Mycoplasma</taxon>
    </lineage>
</organism>
<name>A0AAW6HPG8_9MOLU</name>
<evidence type="ECO:0000256" key="7">
    <source>
        <dbReference type="SAM" id="Phobius"/>
    </source>
</evidence>
<dbReference type="EMBL" id="JAJHZP010000013">
    <property type="protein sequence ID" value="MDC4183297.1"/>
    <property type="molecule type" value="Genomic_DNA"/>
</dbReference>
<keyword evidence="2" id="KW-0813">Transport</keyword>
<feature type="transmembrane region" description="Helical" evidence="7">
    <location>
        <begin position="273"/>
        <end position="297"/>
    </location>
</feature>
<dbReference type="InterPro" id="IPR051393">
    <property type="entry name" value="ABC_transporter_permease"/>
</dbReference>
<keyword evidence="3" id="KW-1003">Cell membrane</keyword>
<dbReference type="SUPFAM" id="SSF161098">
    <property type="entry name" value="MetI-like"/>
    <property type="match status" value="1"/>
</dbReference>
<sequence length="323" mass="37408">MLIDKIAKRKDKIKSNTIGLILLIPIILLLVFFTFLPIILSFIESFKVYAKHSMINYSFGIKNFKELVNDTEFKDALFNTNLLIFLGTPSVIILAFILSLIFCEISSKIFRNITVVCLFSQFFTSAFAVGVSFIYLFGTNNDGFNRLFDTKIRFTNDYEGRKILIVYFIYYIWRLLPFNVVMISFSFSSSLEKYNRVIQIDRIKFWHKVWYVYLKNANTVFWLILYVNFANAGLFYPSAIVNTNLRLTKGNTLASYLYDHINPNENSSAQLNYPLAAAANVVIILYLSFISIIFMIVKKINLIKLINGLRVKMKKVGNTNENL</sequence>
<accession>A0AAW6HPG8</accession>
<evidence type="ECO:0000256" key="5">
    <source>
        <dbReference type="ARBA" id="ARBA00022989"/>
    </source>
</evidence>
<reference evidence="8" key="1">
    <citation type="submission" date="2021-11" db="EMBL/GenBank/DDBJ databases">
        <title>Description of Mycoplasma bradburyaesp. nov.from sea birds: a tribute to a great mycoplasmologist.</title>
        <authorList>
            <person name="Ramirez A.S."/>
            <person name="Poveda C."/>
            <person name="Suarez-Perez A."/>
            <person name="Rosales R.S."/>
            <person name="Dijkman R."/>
            <person name="Feberwee A."/>
            <person name="Spergser J."/>
            <person name="Szostak M.P."/>
            <person name="Ressel L."/>
            <person name="Calabuig P."/>
            <person name="Catania S."/>
            <person name="Gobbo F."/>
            <person name="Timofte D."/>
            <person name="Poveda J.B."/>
        </authorList>
    </citation>
    <scope>NUCLEOTIDE SEQUENCE</scope>
    <source>
        <strain evidence="8">T264</strain>
    </source>
</reference>
<evidence type="ECO:0000256" key="1">
    <source>
        <dbReference type="ARBA" id="ARBA00004651"/>
    </source>
</evidence>
<evidence type="ECO:0000256" key="4">
    <source>
        <dbReference type="ARBA" id="ARBA00022692"/>
    </source>
</evidence>
<feature type="transmembrane region" description="Helical" evidence="7">
    <location>
        <begin position="20"/>
        <end position="43"/>
    </location>
</feature>
<comment type="subcellular location">
    <subcellularLocation>
        <location evidence="1">Cell membrane</location>
        <topology evidence="1">Multi-pass membrane protein</topology>
    </subcellularLocation>
</comment>
<evidence type="ECO:0000256" key="3">
    <source>
        <dbReference type="ARBA" id="ARBA00022475"/>
    </source>
</evidence>
<dbReference type="RefSeq" id="WP_255045969.1">
    <property type="nucleotide sequence ID" value="NZ_CP101415.1"/>
</dbReference>
<evidence type="ECO:0000313" key="8">
    <source>
        <dbReference type="EMBL" id="MDC4183297.1"/>
    </source>
</evidence>
<dbReference type="GO" id="GO:0005886">
    <property type="term" value="C:plasma membrane"/>
    <property type="evidence" value="ECO:0007669"/>
    <property type="project" value="UniProtKB-SubCell"/>
</dbReference>